<dbReference type="EMBL" id="BKAJ01000325">
    <property type="protein sequence ID" value="GEP62157.1"/>
    <property type="molecule type" value="Genomic_DNA"/>
</dbReference>
<organism evidence="2 3">
    <name type="scientific">Reyranella soli</name>
    <dbReference type="NCBI Taxonomy" id="1230389"/>
    <lineage>
        <taxon>Bacteria</taxon>
        <taxon>Pseudomonadati</taxon>
        <taxon>Pseudomonadota</taxon>
        <taxon>Alphaproteobacteria</taxon>
        <taxon>Hyphomicrobiales</taxon>
        <taxon>Reyranellaceae</taxon>
        <taxon>Reyranella</taxon>
    </lineage>
</organism>
<evidence type="ECO:0000313" key="3">
    <source>
        <dbReference type="Proteomes" id="UP000321058"/>
    </source>
</evidence>
<proteinExistence type="predicted"/>
<comment type="caution">
    <text evidence="2">The sequence shown here is derived from an EMBL/GenBank/DDBJ whole genome shotgun (WGS) entry which is preliminary data.</text>
</comment>
<dbReference type="RefSeq" id="WP_147157417.1">
    <property type="nucleotide sequence ID" value="NZ_BKAJ01000325.1"/>
</dbReference>
<dbReference type="OrthoDB" id="9256302at2"/>
<sequence>MDKWLEALAAFGGFAAIGILIDLAMYNSEKAKLKAKLEDWWLRFTDVKWSNFGRKESELAVQILDRWAGPRLWSRKRWQFSVAVAAGTFALTFC</sequence>
<name>A0A512NT69_9HYPH</name>
<dbReference type="AlphaFoldDB" id="A0A512NT69"/>
<keyword evidence="1" id="KW-1133">Transmembrane helix</keyword>
<reference evidence="2 3" key="1">
    <citation type="submission" date="2019-07" db="EMBL/GenBank/DDBJ databases">
        <title>Whole genome shotgun sequence of Reyranella soli NBRC 108950.</title>
        <authorList>
            <person name="Hosoyama A."/>
            <person name="Uohara A."/>
            <person name="Ohji S."/>
            <person name="Ichikawa N."/>
        </authorList>
    </citation>
    <scope>NUCLEOTIDE SEQUENCE [LARGE SCALE GENOMIC DNA]</scope>
    <source>
        <strain evidence="2 3">NBRC 108950</strain>
    </source>
</reference>
<keyword evidence="1" id="KW-0812">Transmembrane</keyword>
<feature type="transmembrane region" description="Helical" evidence="1">
    <location>
        <begin position="6"/>
        <end position="26"/>
    </location>
</feature>
<keyword evidence="3" id="KW-1185">Reference proteome</keyword>
<gene>
    <name evidence="2" type="ORF">RSO01_93230</name>
</gene>
<keyword evidence="1" id="KW-0472">Membrane</keyword>
<protein>
    <submittedName>
        <fullName evidence="2">Uncharacterized protein</fullName>
    </submittedName>
</protein>
<dbReference type="Proteomes" id="UP000321058">
    <property type="component" value="Unassembled WGS sequence"/>
</dbReference>
<evidence type="ECO:0000313" key="2">
    <source>
        <dbReference type="EMBL" id="GEP62157.1"/>
    </source>
</evidence>
<accession>A0A512NT69</accession>
<evidence type="ECO:0000256" key="1">
    <source>
        <dbReference type="SAM" id="Phobius"/>
    </source>
</evidence>